<gene>
    <name evidence="2" type="ORF">AXG93_2839s1300</name>
</gene>
<keyword evidence="3" id="KW-1185">Reference proteome</keyword>
<feature type="compositionally biased region" description="Basic and acidic residues" evidence="1">
    <location>
        <begin position="85"/>
        <end position="98"/>
    </location>
</feature>
<feature type="compositionally biased region" description="Basic residues" evidence="1">
    <location>
        <begin position="158"/>
        <end position="174"/>
    </location>
</feature>
<protein>
    <submittedName>
        <fullName evidence="2">Uncharacterized protein</fullName>
    </submittedName>
</protein>
<reference evidence="2" key="1">
    <citation type="submission" date="2016-03" db="EMBL/GenBank/DDBJ databases">
        <title>Mechanisms controlling the formation of the plant cell surface in tip-growing cells are functionally conserved among land plants.</title>
        <authorList>
            <person name="Honkanen S."/>
            <person name="Jones V.A."/>
            <person name="Morieri G."/>
            <person name="Champion C."/>
            <person name="Hetherington A.J."/>
            <person name="Kelly S."/>
            <person name="Saint-Marcoux D."/>
            <person name="Proust H."/>
            <person name="Prescott H."/>
            <person name="Dolan L."/>
        </authorList>
    </citation>
    <scope>NUCLEOTIDE SEQUENCE [LARGE SCALE GENOMIC DNA]</scope>
    <source>
        <tissue evidence="2">Whole gametophyte</tissue>
    </source>
</reference>
<evidence type="ECO:0000313" key="3">
    <source>
        <dbReference type="Proteomes" id="UP000077202"/>
    </source>
</evidence>
<sequence>MEDVSPQSSPPRFGEPKDNQRDSAASFEQSERKGVPPNGHADVVIKPSRWGPPESGPGHHGNRDLVSDKGPGTGEASSVAKAHKRSEASHLRGEESLTKDQSQSPNFSAKPSRASDDTSARDVDKPKSRSVSDSLAVDEFGRLLRQGGSDSDGEGHHGGGKKRRRSMSRSRTRSRSPGDVRRKRWSPSRSPRRRDHNTQRFVPLEIESL</sequence>
<dbReference type="AlphaFoldDB" id="A0A176VDT3"/>
<feature type="compositionally biased region" description="Polar residues" evidence="1">
    <location>
        <begin position="99"/>
        <end position="109"/>
    </location>
</feature>
<dbReference type="Proteomes" id="UP000077202">
    <property type="component" value="Unassembled WGS sequence"/>
</dbReference>
<evidence type="ECO:0000256" key="1">
    <source>
        <dbReference type="SAM" id="MobiDB-lite"/>
    </source>
</evidence>
<feature type="region of interest" description="Disordered" evidence="1">
    <location>
        <begin position="1"/>
        <end position="209"/>
    </location>
</feature>
<name>A0A176VDT3_MARPO</name>
<feature type="compositionally biased region" description="Basic and acidic residues" evidence="1">
    <location>
        <begin position="113"/>
        <end position="127"/>
    </location>
</feature>
<accession>A0A176VDT3</accession>
<comment type="caution">
    <text evidence="2">The sequence shown here is derived from an EMBL/GenBank/DDBJ whole genome shotgun (WGS) entry which is preliminary data.</text>
</comment>
<dbReference type="EMBL" id="LVLJ01003949">
    <property type="protein sequence ID" value="OAE19034.1"/>
    <property type="molecule type" value="Genomic_DNA"/>
</dbReference>
<evidence type="ECO:0000313" key="2">
    <source>
        <dbReference type="EMBL" id="OAE19034.1"/>
    </source>
</evidence>
<feature type="compositionally biased region" description="Basic residues" evidence="1">
    <location>
        <begin position="181"/>
        <end position="195"/>
    </location>
</feature>
<organism evidence="2 3">
    <name type="scientific">Marchantia polymorpha subsp. ruderalis</name>
    <dbReference type="NCBI Taxonomy" id="1480154"/>
    <lineage>
        <taxon>Eukaryota</taxon>
        <taxon>Viridiplantae</taxon>
        <taxon>Streptophyta</taxon>
        <taxon>Embryophyta</taxon>
        <taxon>Marchantiophyta</taxon>
        <taxon>Marchantiopsida</taxon>
        <taxon>Marchantiidae</taxon>
        <taxon>Marchantiales</taxon>
        <taxon>Marchantiaceae</taxon>
        <taxon>Marchantia</taxon>
    </lineage>
</organism>
<proteinExistence type="predicted"/>